<evidence type="ECO:0000313" key="5">
    <source>
        <dbReference type="Proteomes" id="UP000272015"/>
    </source>
</evidence>
<comment type="caution">
    <text evidence="4">The sequence shown here is derived from an EMBL/GenBank/DDBJ whole genome shotgun (WGS) entry which is preliminary data.</text>
</comment>
<dbReference type="Proteomes" id="UP000272015">
    <property type="component" value="Unassembled WGS sequence"/>
</dbReference>
<evidence type="ECO:0000259" key="3">
    <source>
        <dbReference type="Pfam" id="PF11795"/>
    </source>
</evidence>
<feature type="region of interest" description="Disordered" evidence="1">
    <location>
        <begin position="91"/>
        <end position="232"/>
    </location>
</feature>
<sequence>MLHDVFRRYFTAPTGDLEEPVSALSQTHALARLLETDATWRLLRAGNAPVIAALLSEHLGGDDRRLPTDDLYERISGGTAFRRSQPVHVTTGFERDRRPGLAWPLPRHPRARHVHGARGRPRRPHGQRARFQRRAVGRATPETRDLLPCGRAALPARERRRRPAHLRDHHPRRGLRQGRQSLHADGDGRLRRVRVPHDPGDARKAAADHRTVRRRHHLDHQRDAQGLAHGERHLPGRCRGGLATRCGRLMPAPRTLVTVAAARERARKRVEQDQRAWAATGGAAAVLEIVLHPPTEKSVLQDLPGVIGWVQSWRALADGAAAAEMRVDWQDRQWPSVGAQRVPVRCVLTGADAIAAFAGAATMRDWRLLRDRAGLLRSTFTDSPVAPAERDGLTLATDALPAAIRTHGRAIRLLTDVDFTTLLQVVPWLAAHPYSGWRIRQLPIRGIDTKWLGRNRALVEGLHAAVSGRASLGLLGSPVLVRVRFLDPLLRPGGLVDVTAPIEELAALPIAPTTVFVFENLETVLAMPELPGAVVLHGGGYAVGRLRLIPWVATGRIRYWGDLDSDGFAILHALRSSCADVTSVLRDEATLLAYRDLWVPEPTPAGGNHPTLTADEAAALRRIRSEGNVRLEQERIPWPVALKALTVSTHTPEPMSRHPAGRA</sequence>
<protein>
    <submittedName>
        <fullName evidence="4">DUF3375 family protein</fullName>
    </submittedName>
</protein>
<dbReference type="AlphaFoldDB" id="A0A3A5MHL5"/>
<feature type="compositionally biased region" description="Basic residues" evidence="1">
    <location>
        <begin position="158"/>
        <end position="176"/>
    </location>
</feature>
<feature type="domain" description="Wadjet protein JetD C-terminal" evidence="2">
    <location>
        <begin position="473"/>
        <end position="644"/>
    </location>
</feature>
<feature type="compositionally biased region" description="Basic residues" evidence="1">
    <location>
        <begin position="107"/>
        <end position="136"/>
    </location>
</feature>
<gene>
    <name evidence="4" type="ORF">D6T64_08975</name>
</gene>
<evidence type="ECO:0000259" key="2">
    <source>
        <dbReference type="Pfam" id="PF09983"/>
    </source>
</evidence>
<feature type="domain" description="DUF3322" evidence="3">
    <location>
        <begin position="262"/>
        <end position="462"/>
    </location>
</feature>
<proteinExistence type="predicted"/>
<dbReference type="Pfam" id="PF11795">
    <property type="entry name" value="DUF3322"/>
    <property type="match status" value="1"/>
</dbReference>
<accession>A0A3A5MHL5</accession>
<evidence type="ECO:0000313" key="4">
    <source>
        <dbReference type="EMBL" id="RJT88902.1"/>
    </source>
</evidence>
<dbReference type="InterPro" id="IPR024534">
    <property type="entry name" value="JetD_C"/>
</dbReference>
<dbReference type="InterPro" id="IPR024537">
    <property type="entry name" value="DUF3322"/>
</dbReference>
<dbReference type="Pfam" id="PF09983">
    <property type="entry name" value="JetD_C"/>
    <property type="match status" value="1"/>
</dbReference>
<reference evidence="4 5" key="1">
    <citation type="submission" date="2018-09" db="EMBL/GenBank/DDBJ databases">
        <title>Novel species of Cryobacterium.</title>
        <authorList>
            <person name="Liu Q."/>
            <person name="Xin Y.-H."/>
        </authorList>
    </citation>
    <scope>NUCLEOTIDE SEQUENCE [LARGE SCALE GENOMIC DNA]</scope>
    <source>
        <strain evidence="4 5">Hh39</strain>
    </source>
</reference>
<organism evidence="4 5">
    <name type="scientific">Cryobacterium melibiosiphilum</name>
    <dbReference type="NCBI Taxonomy" id="995039"/>
    <lineage>
        <taxon>Bacteria</taxon>
        <taxon>Bacillati</taxon>
        <taxon>Actinomycetota</taxon>
        <taxon>Actinomycetes</taxon>
        <taxon>Micrococcales</taxon>
        <taxon>Microbacteriaceae</taxon>
        <taxon>Cryobacterium</taxon>
    </lineage>
</organism>
<name>A0A3A5MHL5_9MICO</name>
<feature type="compositionally biased region" description="Basic and acidic residues" evidence="1">
    <location>
        <begin position="182"/>
        <end position="210"/>
    </location>
</feature>
<dbReference type="EMBL" id="QZVS01000079">
    <property type="protein sequence ID" value="RJT88902.1"/>
    <property type="molecule type" value="Genomic_DNA"/>
</dbReference>
<evidence type="ECO:0000256" key="1">
    <source>
        <dbReference type="SAM" id="MobiDB-lite"/>
    </source>
</evidence>
<dbReference type="Pfam" id="PF11855">
    <property type="entry name" value="DUF3375"/>
    <property type="match status" value="1"/>
</dbReference>
<keyword evidence="5" id="KW-1185">Reference proteome</keyword>
<dbReference type="InterPro" id="IPR021804">
    <property type="entry name" value="DUF3375"/>
</dbReference>